<dbReference type="PANTHER" id="PTHR48200">
    <property type="entry name" value="PROTEIN, PUTATIVE-RELATED"/>
    <property type="match status" value="1"/>
</dbReference>
<accession>A0A7J9N3V1</accession>
<dbReference type="Proteomes" id="UP000593576">
    <property type="component" value="Unassembled WGS sequence"/>
</dbReference>
<organism evidence="2 3">
    <name type="scientific">Gossypium schwendimanii</name>
    <name type="common">Cotton</name>
    <dbReference type="NCBI Taxonomy" id="34291"/>
    <lineage>
        <taxon>Eukaryota</taxon>
        <taxon>Viridiplantae</taxon>
        <taxon>Streptophyta</taxon>
        <taxon>Embryophyta</taxon>
        <taxon>Tracheophyta</taxon>
        <taxon>Spermatophyta</taxon>
        <taxon>Magnoliopsida</taxon>
        <taxon>eudicotyledons</taxon>
        <taxon>Gunneridae</taxon>
        <taxon>Pentapetalae</taxon>
        <taxon>rosids</taxon>
        <taxon>malvids</taxon>
        <taxon>Malvales</taxon>
        <taxon>Malvaceae</taxon>
        <taxon>Malvoideae</taxon>
        <taxon>Gossypium</taxon>
    </lineage>
</organism>
<dbReference type="InterPro" id="IPR056647">
    <property type="entry name" value="DUF7745"/>
</dbReference>
<feature type="domain" description="DUF7745" evidence="1">
    <location>
        <begin position="10"/>
        <end position="69"/>
    </location>
</feature>
<reference evidence="2 3" key="1">
    <citation type="journal article" date="2019" name="Genome Biol. Evol.">
        <title>Insights into the evolution of the New World diploid cottons (Gossypium, subgenus Houzingenia) based on genome sequencing.</title>
        <authorList>
            <person name="Grover C.E."/>
            <person name="Arick M.A. 2nd"/>
            <person name="Thrash A."/>
            <person name="Conover J.L."/>
            <person name="Sanders W.S."/>
            <person name="Peterson D.G."/>
            <person name="Frelichowski J.E."/>
            <person name="Scheffler J.A."/>
            <person name="Scheffler B.E."/>
            <person name="Wendel J.F."/>
        </authorList>
    </citation>
    <scope>NUCLEOTIDE SEQUENCE [LARGE SCALE GENOMIC DNA]</scope>
    <source>
        <strain evidence="2">1</strain>
        <tissue evidence="2">Leaf</tissue>
    </source>
</reference>
<dbReference type="AlphaFoldDB" id="A0A7J9N3V1"/>
<proteinExistence type="predicted"/>
<comment type="caution">
    <text evidence="2">The sequence shown here is derived from an EMBL/GenBank/DDBJ whole genome shotgun (WGS) entry which is preliminary data.</text>
</comment>
<feature type="non-terminal residue" evidence="2">
    <location>
        <position position="1"/>
    </location>
</feature>
<protein>
    <recommendedName>
        <fullName evidence="1">DUF7745 domain-containing protein</fullName>
    </recommendedName>
</protein>
<evidence type="ECO:0000259" key="1">
    <source>
        <dbReference type="Pfam" id="PF24924"/>
    </source>
</evidence>
<gene>
    <name evidence="2" type="ORF">Goshw_010727</name>
</gene>
<keyword evidence="3" id="KW-1185">Reference proteome</keyword>
<sequence>KKIWDRWDNGIKQLFYSNYGDLPFLFDVKVDKCLFRALAQYWNPAYRFFTFGTVDLVSTVEEYTTLLRCLRTQINKACSRAEEG</sequence>
<dbReference type="EMBL" id="JABFAF010269533">
    <property type="protein sequence ID" value="MBA0877834.1"/>
    <property type="molecule type" value="Genomic_DNA"/>
</dbReference>
<dbReference type="Pfam" id="PF24924">
    <property type="entry name" value="DUF7745"/>
    <property type="match status" value="1"/>
</dbReference>
<name>A0A7J9N3V1_GOSSC</name>
<evidence type="ECO:0000313" key="3">
    <source>
        <dbReference type="Proteomes" id="UP000593576"/>
    </source>
</evidence>
<dbReference type="OrthoDB" id="1430424at2759"/>
<evidence type="ECO:0000313" key="2">
    <source>
        <dbReference type="EMBL" id="MBA0877834.1"/>
    </source>
</evidence>
<dbReference type="PANTHER" id="PTHR48200:SF1">
    <property type="entry name" value="AMINOTRANSFERASE-LIKE PLANT MOBILE DOMAIN-CONTAINING PROTEIN"/>
    <property type="match status" value="1"/>
</dbReference>